<protein>
    <submittedName>
        <fullName evidence="1">Uncharacterized protein</fullName>
    </submittedName>
</protein>
<keyword evidence="2" id="KW-1185">Reference proteome</keyword>
<sequence>MSKMAKVEMIVQTMYNGQLLRAGKVYEVGDDTAQRWQISNIAKVVEDQQNRNSKN</sequence>
<accession>A0ABS2N2D5</accession>
<name>A0ABS2N2D5_9BACI</name>
<reference evidence="1 2" key="1">
    <citation type="submission" date="2021-01" db="EMBL/GenBank/DDBJ databases">
        <title>Genomic Encyclopedia of Type Strains, Phase IV (KMG-IV): sequencing the most valuable type-strain genomes for metagenomic binning, comparative biology and taxonomic classification.</title>
        <authorList>
            <person name="Goeker M."/>
        </authorList>
    </citation>
    <scope>NUCLEOTIDE SEQUENCE [LARGE SCALE GENOMIC DNA]</scope>
    <source>
        <strain evidence="1 2">DSM 23711</strain>
    </source>
</reference>
<evidence type="ECO:0000313" key="2">
    <source>
        <dbReference type="Proteomes" id="UP001296943"/>
    </source>
</evidence>
<comment type="caution">
    <text evidence="1">The sequence shown here is derived from an EMBL/GenBank/DDBJ whole genome shotgun (WGS) entry which is preliminary data.</text>
</comment>
<dbReference type="Proteomes" id="UP001296943">
    <property type="component" value="Unassembled WGS sequence"/>
</dbReference>
<evidence type="ECO:0000313" key="1">
    <source>
        <dbReference type="EMBL" id="MBM7572308.1"/>
    </source>
</evidence>
<gene>
    <name evidence="1" type="ORF">JOC48_002811</name>
</gene>
<organism evidence="1 2">
    <name type="scientific">Aquibacillus albus</name>
    <dbReference type="NCBI Taxonomy" id="1168171"/>
    <lineage>
        <taxon>Bacteria</taxon>
        <taxon>Bacillati</taxon>
        <taxon>Bacillota</taxon>
        <taxon>Bacilli</taxon>
        <taxon>Bacillales</taxon>
        <taxon>Bacillaceae</taxon>
        <taxon>Aquibacillus</taxon>
    </lineage>
</organism>
<proteinExistence type="predicted"/>
<dbReference type="RefSeq" id="WP_204500747.1">
    <property type="nucleotide sequence ID" value="NZ_JAFBDR010000016.1"/>
</dbReference>
<dbReference type="EMBL" id="JAFBDR010000016">
    <property type="protein sequence ID" value="MBM7572308.1"/>
    <property type="molecule type" value="Genomic_DNA"/>
</dbReference>